<dbReference type="InterPro" id="IPR001098">
    <property type="entry name" value="DNA-dir_DNA_pol_A_palm_dom"/>
</dbReference>
<keyword evidence="4" id="KW-0235">DNA replication</keyword>
<evidence type="ECO:0000256" key="2">
    <source>
        <dbReference type="ARBA" id="ARBA00012417"/>
    </source>
</evidence>
<dbReference type="RefSeq" id="WP_146483092.1">
    <property type="nucleotide sequence ID" value="NZ_CP042266.1"/>
</dbReference>
<name>A0A5B8IQC5_9ACTN</name>
<evidence type="ECO:0000313" key="9">
    <source>
        <dbReference type="Proteomes" id="UP000320580"/>
    </source>
</evidence>
<dbReference type="Gene3D" id="3.30.420.10">
    <property type="entry name" value="Ribonuclease H-like superfamily/Ribonuclease H"/>
    <property type="match status" value="1"/>
</dbReference>
<accession>A0A5B8IQC5</accession>
<dbReference type="InterPro" id="IPR012337">
    <property type="entry name" value="RNaseH-like_sf"/>
</dbReference>
<organism evidence="8 9">
    <name type="scientific">Streptomyces qinzhouensis</name>
    <dbReference type="NCBI Taxonomy" id="2599401"/>
    <lineage>
        <taxon>Bacteria</taxon>
        <taxon>Bacillati</taxon>
        <taxon>Actinomycetota</taxon>
        <taxon>Actinomycetes</taxon>
        <taxon>Kitasatosporales</taxon>
        <taxon>Streptomycetaceae</taxon>
        <taxon>Streptomyces</taxon>
    </lineage>
</organism>
<dbReference type="GO" id="GO:0006261">
    <property type="term" value="P:DNA-templated DNA replication"/>
    <property type="evidence" value="ECO:0007669"/>
    <property type="project" value="InterPro"/>
</dbReference>
<evidence type="ECO:0000313" key="8">
    <source>
        <dbReference type="EMBL" id="QDY79809.1"/>
    </source>
</evidence>
<comment type="catalytic activity">
    <reaction evidence="5">
        <text>DNA(n) + a 2'-deoxyribonucleoside 5'-triphosphate = DNA(n+1) + diphosphate</text>
        <dbReference type="Rhea" id="RHEA:22508"/>
        <dbReference type="Rhea" id="RHEA-COMP:17339"/>
        <dbReference type="Rhea" id="RHEA-COMP:17340"/>
        <dbReference type="ChEBI" id="CHEBI:33019"/>
        <dbReference type="ChEBI" id="CHEBI:61560"/>
        <dbReference type="ChEBI" id="CHEBI:173112"/>
        <dbReference type="EC" id="2.7.7.7"/>
    </reaction>
</comment>
<dbReference type="GO" id="GO:0003677">
    <property type="term" value="F:DNA binding"/>
    <property type="evidence" value="ECO:0007669"/>
    <property type="project" value="InterPro"/>
</dbReference>
<dbReference type="PANTHER" id="PTHR10133">
    <property type="entry name" value="DNA POLYMERASE I"/>
    <property type="match status" value="1"/>
</dbReference>
<dbReference type="PRINTS" id="PR00868">
    <property type="entry name" value="DNAPOLI"/>
</dbReference>
<dbReference type="InterPro" id="IPR043502">
    <property type="entry name" value="DNA/RNA_pol_sf"/>
</dbReference>
<dbReference type="SUPFAM" id="SSF56672">
    <property type="entry name" value="DNA/RNA polymerases"/>
    <property type="match status" value="1"/>
</dbReference>
<dbReference type="Proteomes" id="UP000320580">
    <property type="component" value="Chromosome"/>
</dbReference>
<dbReference type="Gene3D" id="3.30.70.370">
    <property type="match status" value="1"/>
</dbReference>
<evidence type="ECO:0000259" key="6">
    <source>
        <dbReference type="SMART" id="SM00474"/>
    </source>
</evidence>
<dbReference type="KEGG" id="sqz:FQU76_28410"/>
<evidence type="ECO:0000256" key="5">
    <source>
        <dbReference type="ARBA" id="ARBA00049244"/>
    </source>
</evidence>
<dbReference type="SMART" id="SM00482">
    <property type="entry name" value="POLAc"/>
    <property type="match status" value="1"/>
</dbReference>
<feature type="domain" description="3'-5' exonuclease" evidence="6">
    <location>
        <begin position="18"/>
        <end position="212"/>
    </location>
</feature>
<dbReference type="InterPro" id="IPR036397">
    <property type="entry name" value="RNaseH_sf"/>
</dbReference>
<evidence type="ECO:0000259" key="7">
    <source>
        <dbReference type="SMART" id="SM00482"/>
    </source>
</evidence>
<dbReference type="EC" id="2.7.7.7" evidence="2"/>
<dbReference type="EMBL" id="CP042266">
    <property type="protein sequence ID" value="QDY79809.1"/>
    <property type="molecule type" value="Genomic_DNA"/>
</dbReference>
<evidence type="ECO:0000256" key="1">
    <source>
        <dbReference type="ARBA" id="ARBA00007705"/>
    </source>
</evidence>
<gene>
    <name evidence="8" type="ORF">FQU76_28410</name>
</gene>
<dbReference type="Pfam" id="PF01612">
    <property type="entry name" value="DNA_pol_A_exo1"/>
    <property type="match status" value="1"/>
</dbReference>
<dbReference type="GO" id="GO:0003887">
    <property type="term" value="F:DNA-directed DNA polymerase activity"/>
    <property type="evidence" value="ECO:0007669"/>
    <property type="project" value="UniProtKB-EC"/>
</dbReference>
<reference evidence="8 9" key="1">
    <citation type="submission" date="2019-07" db="EMBL/GenBank/DDBJ databases">
        <authorList>
            <person name="Zhu P."/>
        </authorList>
    </citation>
    <scope>NUCLEOTIDE SEQUENCE [LARGE SCALE GENOMIC DNA]</scope>
    <source>
        <strain evidence="8 9">SSL-25</strain>
    </source>
</reference>
<dbReference type="AlphaFoldDB" id="A0A5B8IQC5"/>
<dbReference type="PANTHER" id="PTHR10133:SF27">
    <property type="entry name" value="DNA POLYMERASE NU"/>
    <property type="match status" value="1"/>
</dbReference>
<dbReference type="InterPro" id="IPR002562">
    <property type="entry name" value="3'-5'_exonuclease_dom"/>
</dbReference>
<dbReference type="Gene3D" id="1.20.1060.10">
    <property type="entry name" value="Taq DNA Polymerase, Chain T, domain 4"/>
    <property type="match status" value="1"/>
</dbReference>
<dbReference type="SMART" id="SM00474">
    <property type="entry name" value="35EXOc"/>
    <property type="match status" value="1"/>
</dbReference>
<dbReference type="OrthoDB" id="5196455at2"/>
<evidence type="ECO:0000256" key="4">
    <source>
        <dbReference type="ARBA" id="ARBA00022705"/>
    </source>
</evidence>
<keyword evidence="9" id="KW-1185">Reference proteome</keyword>
<dbReference type="InterPro" id="IPR002298">
    <property type="entry name" value="DNA_polymerase_A"/>
</dbReference>
<protein>
    <recommendedName>
        <fullName evidence="3">DNA polymerase I</fullName>
        <ecNumber evidence="2">2.7.7.7</ecNumber>
    </recommendedName>
</protein>
<dbReference type="Gene3D" id="1.10.150.20">
    <property type="entry name" value="5' to 3' exonuclease, C-terminal subdomain"/>
    <property type="match status" value="1"/>
</dbReference>
<dbReference type="GO" id="GO:0006302">
    <property type="term" value="P:double-strand break repair"/>
    <property type="evidence" value="ECO:0007669"/>
    <property type="project" value="TreeGrafter"/>
</dbReference>
<proteinExistence type="inferred from homology"/>
<evidence type="ECO:0000256" key="3">
    <source>
        <dbReference type="ARBA" id="ARBA00020311"/>
    </source>
</evidence>
<dbReference type="Pfam" id="PF00476">
    <property type="entry name" value="DNA_pol_A"/>
    <property type="match status" value="1"/>
</dbReference>
<dbReference type="GO" id="GO:0008408">
    <property type="term" value="F:3'-5' exonuclease activity"/>
    <property type="evidence" value="ECO:0007669"/>
    <property type="project" value="InterPro"/>
</dbReference>
<comment type="similarity">
    <text evidence="1">Belongs to the DNA polymerase type-A family.</text>
</comment>
<feature type="domain" description="DNA-directed DNA polymerase family A palm" evidence="7">
    <location>
        <begin position="384"/>
        <end position="577"/>
    </location>
</feature>
<dbReference type="SUPFAM" id="SSF53098">
    <property type="entry name" value="Ribonuclease H-like"/>
    <property type="match status" value="1"/>
</dbReference>
<sequence length="617" mass="67440">MQTFHHPVAGDRVTIRVPETTDDLGAFWEWLSKARARGPIAVDTETTGLRIYSTGYGLRTVQFGDAHDAWVLLYERGGEHAHYAREALRRCRDIHIHNAMFDWLVLDRHAGIPLENLAPVTTDTRILATLIDPRAPFGGGVGTGLKPLSAKWIDPAAPDTQGGLTAVFRSLGLTKETGWAGIPLTHPTFLLYAGLDVIFTARLAPILRAELERLSVRPALVPYEHTIARICAVMQRAGLLVDREYAEPLAGRLTEDAERYGAVAARYGVSSVNSSAQVADALTGMGERLTERTDSGAWKTDKAVLLPLADLDRDWQRIGARDPNPLADAVLRAKRAGKWGTAYAQAFLENADADSRIHPVIAPLAARTGRMSVTDGLHQLPSSDHIIRRAILAEPGHVMISTDFQAVEMRVLAALAKVRRMIDGFVNGGSEFDIHMFTAQLIKGAGATTKERKLFKGAGFGKVYGGGITTIARQTGAPESEIAQAVAEYDRVFPEIKRASSRWQRQAFQNGMVFISATGRRLPLDRDRTYSVVNYACQSAARDLLGQALINASESGLLDYCRLPIHDEILASAPREDATEIAREFERCMTTDLYGVPITADAEIGGRSWGSLYGADH</sequence>